<evidence type="ECO:0000313" key="1">
    <source>
        <dbReference type="EMBL" id="KAK7330989.1"/>
    </source>
</evidence>
<name>A0AAN9L882_CANGL</name>
<dbReference type="Proteomes" id="UP001367508">
    <property type="component" value="Unassembled WGS sequence"/>
</dbReference>
<accession>A0AAN9L882</accession>
<reference evidence="1 2" key="1">
    <citation type="submission" date="2024-01" db="EMBL/GenBank/DDBJ databases">
        <title>The genomes of 5 underutilized Papilionoideae crops provide insights into root nodulation and disease resistanc.</title>
        <authorList>
            <person name="Jiang F."/>
        </authorList>
    </citation>
    <scope>NUCLEOTIDE SEQUENCE [LARGE SCALE GENOMIC DNA]</scope>
    <source>
        <strain evidence="1">LVBAO_FW01</strain>
        <tissue evidence="1">Leaves</tissue>
    </source>
</reference>
<proteinExistence type="predicted"/>
<protein>
    <submittedName>
        <fullName evidence="1">Uncharacterized protein</fullName>
    </submittedName>
</protein>
<dbReference type="AlphaFoldDB" id="A0AAN9L882"/>
<dbReference type="EMBL" id="JAYMYQ010000005">
    <property type="protein sequence ID" value="KAK7330989.1"/>
    <property type="molecule type" value="Genomic_DNA"/>
</dbReference>
<keyword evidence="2" id="KW-1185">Reference proteome</keyword>
<organism evidence="1 2">
    <name type="scientific">Canavalia gladiata</name>
    <name type="common">Sword bean</name>
    <name type="synonym">Dolichos gladiatus</name>
    <dbReference type="NCBI Taxonomy" id="3824"/>
    <lineage>
        <taxon>Eukaryota</taxon>
        <taxon>Viridiplantae</taxon>
        <taxon>Streptophyta</taxon>
        <taxon>Embryophyta</taxon>
        <taxon>Tracheophyta</taxon>
        <taxon>Spermatophyta</taxon>
        <taxon>Magnoliopsida</taxon>
        <taxon>eudicotyledons</taxon>
        <taxon>Gunneridae</taxon>
        <taxon>Pentapetalae</taxon>
        <taxon>rosids</taxon>
        <taxon>fabids</taxon>
        <taxon>Fabales</taxon>
        <taxon>Fabaceae</taxon>
        <taxon>Papilionoideae</taxon>
        <taxon>50 kb inversion clade</taxon>
        <taxon>NPAAA clade</taxon>
        <taxon>indigoferoid/millettioid clade</taxon>
        <taxon>Phaseoleae</taxon>
        <taxon>Canavalia</taxon>
    </lineage>
</organism>
<sequence>MISPNIATPPSYTLGLLLRNPTRHRQNHSCTLSEPQSCRHFIESNLLVIIVTGVGRLKRGKREKEREAQKNGKMVMASFLWILLGLDGAIQWWVAKCDVFPIVVYIKVDDATRRLVVHKAFHALCLARDWSFEAPLLFKRSPSSCLSLSLNPFPKLDTLQPFIAFCISSLRKCISSPKFLFLRTP</sequence>
<comment type="caution">
    <text evidence="1">The sequence shown here is derived from an EMBL/GenBank/DDBJ whole genome shotgun (WGS) entry which is preliminary data.</text>
</comment>
<evidence type="ECO:0000313" key="2">
    <source>
        <dbReference type="Proteomes" id="UP001367508"/>
    </source>
</evidence>
<gene>
    <name evidence="1" type="ORF">VNO77_25197</name>
</gene>